<dbReference type="SUPFAM" id="SSF81321">
    <property type="entry name" value="Family A G protein-coupled receptor-like"/>
    <property type="match status" value="1"/>
</dbReference>
<keyword evidence="1" id="KW-1133">Transmembrane helix</keyword>
<dbReference type="Proteomes" id="UP000035682">
    <property type="component" value="Unplaced"/>
</dbReference>
<gene>
    <name evidence="2 4 5" type="ORF">SRAE_1000353700</name>
</gene>
<dbReference type="WormBase" id="SRAE_1000353700">
    <property type="protein sequence ID" value="SRP06412"/>
    <property type="gene ID" value="WBGene00260154"/>
</dbReference>
<dbReference type="GeneID" id="36377649"/>
<evidence type="ECO:0000313" key="5">
    <source>
        <dbReference type="WormBase" id="SRAE_1000353700"/>
    </source>
</evidence>
<dbReference type="InterPro" id="IPR019428">
    <property type="entry name" value="7TM_GPCR_serpentine_rcpt_Str"/>
</dbReference>
<keyword evidence="1" id="KW-0472">Membrane</keyword>
<feature type="transmembrane region" description="Helical" evidence="1">
    <location>
        <begin position="201"/>
        <end position="222"/>
    </location>
</feature>
<organism evidence="2">
    <name type="scientific">Strongyloides ratti</name>
    <name type="common">Parasitic roundworm</name>
    <dbReference type="NCBI Taxonomy" id="34506"/>
    <lineage>
        <taxon>Eukaryota</taxon>
        <taxon>Metazoa</taxon>
        <taxon>Ecdysozoa</taxon>
        <taxon>Nematoda</taxon>
        <taxon>Chromadorea</taxon>
        <taxon>Rhabditida</taxon>
        <taxon>Tylenchina</taxon>
        <taxon>Panagrolaimomorpha</taxon>
        <taxon>Strongyloidoidea</taxon>
        <taxon>Strongyloididae</taxon>
        <taxon>Strongyloides</taxon>
    </lineage>
</organism>
<sequence>MIYELISNFKHLQFKFKLSDILSIYTSFLVNILSLAILFIYKNKNDLKSYRNLVFCQFIYGLIFSFYNIFVKLYCLSSDGYFICGFETSFIKPPNEYGTVIFYYFYFCLLNHCMFSTISITIYRYFKICKNILNEYFYSNILIYIPLIISYIINISIIIAFFPNYNQKQNIKYILEKNHFYHLNMTTFSKLVYSKTDNIPFIVHMLSVATLNIIIYLFVLYIHKKIQTCLKESRRFVETTRKIHKSFSKLLFLQIFCPWIFSFLPVTVFCLFCTFGGQTYLFASILIRGFNWLPALNGFIFLIAPKRNRKFIKIHIKLIFLFLFSCNFLKNNTQISNNIKKLNDNSNSKDENKNFI</sequence>
<feature type="transmembrane region" description="Helical" evidence="1">
    <location>
        <begin position="281"/>
        <end position="304"/>
    </location>
</feature>
<keyword evidence="3" id="KW-1185">Reference proteome</keyword>
<keyword evidence="2" id="KW-0675">Receptor</keyword>
<evidence type="ECO:0000313" key="2">
    <source>
        <dbReference type="EMBL" id="CEF65284.1"/>
    </source>
</evidence>
<dbReference type="WBParaSite" id="SRAE_1000353700.1">
    <property type="protein sequence ID" value="SRAE_1000353700.1"/>
    <property type="gene ID" value="WBGene00260154"/>
</dbReference>
<feature type="transmembrane region" description="Helical" evidence="1">
    <location>
        <begin position="101"/>
        <end position="126"/>
    </location>
</feature>
<reference evidence="2 3" key="1">
    <citation type="submission" date="2014-09" db="EMBL/GenBank/DDBJ databases">
        <authorList>
            <person name="Martin A.A."/>
        </authorList>
    </citation>
    <scope>NUCLEOTIDE SEQUENCE</scope>
    <source>
        <strain evidence="3">ED321</strain>
        <strain evidence="2">ED321 Heterogonic</strain>
    </source>
</reference>
<evidence type="ECO:0000313" key="4">
    <source>
        <dbReference type="WBParaSite" id="SRAE_1000353700.1"/>
    </source>
</evidence>
<feature type="transmembrane region" description="Helical" evidence="1">
    <location>
        <begin position="22"/>
        <end position="41"/>
    </location>
</feature>
<keyword evidence="1" id="KW-0812">Transmembrane</keyword>
<dbReference type="PANTHER" id="PTHR22943">
    <property type="entry name" value="7-TRANSMEMBRANE DOMAIN RECEPTOR C.ELEGANS"/>
    <property type="match status" value="1"/>
</dbReference>
<reference evidence="4" key="2">
    <citation type="submission" date="2020-12" db="UniProtKB">
        <authorList>
            <consortium name="WormBaseParasite"/>
        </authorList>
    </citation>
    <scope>IDENTIFICATION</scope>
</reference>
<feature type="transmembrane region" description="Helical" evidence="1">
    <location>
        <begin position="250"/>
        <end position="275"/>
    </location>
</feature>
<dbReference type="AlphaFoldDB" id="A0A090MXE3"/>
<feature type="transmembrane region" description="Helical" evidence="1">
    <location>
        <begin position="138"/>
        <end position="162"/>
    </location>
</feature>
<proteinExistence type="predicted"/>
<accession>A0A090MXE3</accession>
<dbReference type="OMA" id="ISITIYR"/>
<name>A0A090MXE3_STRRB</name>
<dbReference type="CTD" id="36377649"/>
<protein>
    <submittedName>
        <fullName evidence="2 4">7TM GPCR, serpentine receptor class r (Str) family-containing protein</fullName>
    </submittedName>
</protein>
<dbReference type="Pfam" id="PF10326">
    <property type="entry name" value="7TM_GPCR_Str"/>
    <property type="match status" value="1"/>
</dbReference>
<dbReference type="EMBL" id="LN609528">
    <property type="protein sequence ID" value="CEF65284.1"/>
    <property type="molecule type" value="Genomic_DNA"/>
</dbReference>
<evidence type="ECO:0000256" key="1">
    <source>
        <dbReference type="SAM" id="Phobius"/>
    </source>
</evidence>
<feature type="transmembrane region" description="Helical" evidence="1">
    <location>
        <begin position="53"/>
        <end position="71"/>
    </location>
</feature>
<dbReference type="PANTHER" id="PTHR22943:SF248">
    <property type="entry name" value="SEVEN TM RECEPTOR"/>
    <property type="match status" value="1"/>
</dbReference>
<evidence type="ECO:0000313" key="3">
    <source>
        <dbReference type="Proteomes" id="UP000035682"/>
    </source>
</evidence>
<dbReference type="RefSeq" id="XP_024504485.1">
    <property type="nucleotide sequence ID" value="XM_024650738.1"/>
</dbReference>